<dbReference type="SUPFAM" id="SSF101756">
    <property type="entry name" value="Hypothetical protein YgiW"/>
    <property type="match status" value="1"/>
</dbReference>
<dbReference type="AlphaFoldDB" id="A0A1X0WC93"/>
<dbReference type="NCBIfam" id="TIGR00156">
    <property type="entry name" value="YgiW/YdeI family stress tolerance OB fold protein"/>
    <property type="match status" value="1"/>
</dbReference>
<reference evidence="3 4" key="1">
    <citation type="journal article" date="2017" name="Int. J. Syst. Evol. Microbiol.">
        <title>Rouxiella badensis sp. nov. and Rouxiella silvae sp. nov. isolated from peat bog soil in Germany and emendation of the genus description.</title>
        <authorList>
            <person name="Le Fleche-Mateos A."/>
            <person name="Kugler J.H."/>
            <person name="Hansen S.H."/>
            <person name="Syldatk C."/>
            <person name="Hausmann R."/>
            <person name="Lomprez F."/>
            <person name="Vandenbogaert M."/>
            <person name="Manuguerra J.C."/>
            <person name="Grimont P.A."/>
        </authorList>
    </citation>
    <scope>NUCLEOTIDE SEQUENCE [LARGE SCALE GENOMIC DNA]</scope>
    <source>
        <strain evidence="3 4">DSM 100043</strain>
    </source>
</reference>
<dbReference type="Pfam" id="PF04076">
    <property type="entry name" value="BOF"/>
    <property type="match status" value="1"/>
</dbReference>
<keyword evidence="1 2" id="KW-0732">Signal</keyword>
<dbReference type="InterPro" id="IPR005220">
    <property type="entry name" value="CarO-like"/>
</dbReference>
<dbReference type="Proteomes" id="UP000192536">
    <property type="component" value="Unassembled WGS sequence"/>
</dbReference>
<evidence type="ECO:0000256" key="2">
    <source>
        <dbReference type="SAM" id="SignalP"/>
    </source>
</evidence>
<proteinExistence type="predicted"/>
<dbReference type="PANTHER" id="PTHR36571:SF1">
    <property type="entry name" value="PROTEIN YGIW"/>
    <property type="match status" value="1"/>
</dbReference>
<accession>A0A1X0WC93</accession>
<dbReference type="NCBIfam" id="NF033674">
    <property type="entry name" value="stress_OB_fold"/>
    <property type="match status" value="1"/>
</dbReference>
<dbReference type="EMBL" id="MRWE01000029">
    <property type="protein sequence ID" value="ORJ24406.1"/>
    <property type="molecule type" value="Genomic_DNA"/>
</dbReference>
<dbReference type="Gene3D" id="2.40.50.200">
    <property type="entry name" value="Bacterial OB-fold"/>
    <property type="match status" value="1"/>
</dbReference>
<dbReference type="InterPro" id="IPR036700">
    <property type="entry name" value="BOBF_sf"/>
</dbReference>
<feature type="chain" id="PRO_5012868735" evidence="2">
    <location>
        <begin position="21"/>
        <end position="130"/>
    </location>
</feature>
<dbReference type="PANTHER" id="PTHR36571">
    <property type="entry name" value="PROTEIN YGIW"/>
    <property type="match status" value="1"/>
</dbReference>
<feature type="signal peptide" evidence="2">
    <location>
        <begin position="1"/>
        <end position="20"/>
    </location>
</feature>
<dbReference type="STRING" id="1646377.BS640_16180"/>
<dbReference type="InterPro" id="IPR016052">
    <property type="entry name" value="YgiW/YdeI"/>
</dbReference>
<evidence type="ECO:0000256" key="1">
    <source>
        <dbReference type="ARBA" id="ARBA00022729"/>
    </source>
</evidence>
<organism evidence="3 4">
    <name type="scientific">Rouxiella badensis</name>
    <dbReference type="NCBI Taxonomy" id="1646377"/>
    <lineage>
        <taxon>Bacteria</taxon>
        <taxon>Pseudomonadati</taxon>
        <taxon>Pseudomonadota</taxon>
        <taxon>Gammaproteobacteria</taxon>
        <taxon>Enterobacterales</taxon>
        <taxon>Yersiniaceae</taxon>
        <taxon>Rouxiella</taxon>
    </lineage>
</organism>
<name>A0A1X0WC93_9GAMM</name>
<sequence length="130" mass="14340">MMKKITLASLFALTTLPALAQSDGGFIDPAAQQAQNKGGFSGENATLTAAREVKNLKDGQFITLEGHIDKRTGKDKYIFSDATGTVTTEIDDKRWEGQTVSPKDKVRLEGKIDKDWNSEKIEVKRINIIN</sequence>
<evidence type="ECO:0000313" key="4">
    <source>
        <dbReference type="Proteomes" id="UP000192536"/>
    </source>
</evidence>
<protein>
    <submittedName>
        <fullName evidence="3">TIGR00156 family protein</fullName>
    </submittedName>
</protein>
<comment type="caution">
    <text evidence="3">The sequence shown here is derived from an EMBL/GenBank/DDBJ whole genome shotgun (WGS) entry which is preliminary data.</text>
</comment>
<keyword evidence="4" id="KW-1185">Reference proteome</keyword>
<evidence type="ECO:0000313" key="3">
    <source>
        <dbReference type="EMBL" id="ORJ24406.1"/>
    </source>
</evidence>
<gene>
    <name evidence="3" type="ORF">BS640_16180</name>
</gene>